<dbReference type="Gene3D" id="3.30.160.150">
    <property type="entry name" value="Lipoprotein like domain"/>
    <property type="match status" value="1"/>
</dbReference>
<name>A0A7G5XBB8_9BACT</name>
<proteinExistence type="predicted"/>
<dbReference type="GO" id="GO:0019867">
    <property type="term" value="C:outer membrane"/>
    <property type="evidence" value="ECO:0007669"/>
    <property type="project" value="InterPro"/>
</dbReference>
<organism evidence="1 2">
    <name type="scientific">Lacibacter sediminis</name>
    <dbReference type="NCBI Taxonomy" id="2760713"/>
    <lineage>
        <taxon>Bacteria</taxon>
        <taxon>Pseudomonadati</taxon>
        <taxon>Bacteroidota</taxon>
        <taxon>Chitinophagia</taxon>
        <taxon>Chitinophagales</taxon>
        <taxon>Chitinophagaceae</taxon>
        <taxon>Lacibacter</taxon>
    </lineage>
</organism>
<sequence>MILKNSDKNPKYKVQSTKYGTPQLVKLYKLATISYIVLLTSYLLSSCYSFKDVSIPPEVKTVKVNYIENRARIVNPNLSQRLTDKLRQKIVNQTRLSQTNSDDAHYDISGQITDYYVTTSGISNQQAASNRLNVTVHLVFKNRLDDKKNFEADLTRNFDFSASKSLSAAEAELTDLIVQNMTDEIFNRIFSNW</sequence>
<dbReference type="Proteomes" id="UP000515344">
    <property type="component" value="Chromosome"/>
</dbReference>
<dbReference type="GO" id="GO:0043165">
    <property type="term" value="P:Gram-negative-bacterium-type cell outer membrane assembly"/>
    <property type="evidence" value="ECO:0007669"/>
    <property type="project" value="InterPro"/>
</dbReference>
<protein>
    <submittedName>
        <fullName evidence="1">LptE family protein</fullName>
    </submittedName>
</protein>
<keyword evidence="2" id="KW-1185">Reference proteome</keyword>
<gene>
    <name evidence="1" type="ORF">H4075_11745</name>
</gene>
<evidence type="ECO:0000313" key="2">
    <source>
        <dbReference type="Proteomes" id="UP000515344"/>
    </source>
</evidence>
<reference evidence="2" key="1">
    <citation type="submission" date="2020-08" db="EMBL/GenBank/DDBJ databases">
        <title>Lacibacter sp. S13-6-6 genome sequencing.</title>
        <authorList>
            <person name="Jin L."/>
        </authorList>
    </citation>
    <scope>NUCLEOTIDE SEQUENCE [LARGE SCALE GENOMIC DNA]</scope>
    <source>
        <strain evidence="2">S13-6-6</strain>
    </source>
</reference>
<dbReference type="KEGG" id="lacs:H4075_11745"/>
<dbReference type="InterPro" id="IPR007485">
    <property type="entry name" value="LPS_assembly_LptE"/>
</dbReference>
<dbReference type="Pfam" id="PF04390">
    <property type="entry name" value="LptE"/>
    <property type="match status" value="1"/>
</dbReference>
<accession>A0A7G5XBB8</accession>
<dbReference type="AlphaFoldDB" id="A0A7G5XBB8"/>
<dbReference type="EMBL" id="CP060007">
    <property type="protein sequence ID" value="QNA42771.1"/>
    <property type="molecule type" value="Genomic_DNA"/>
</dbReference>
<evidence type="ECO:0000313" key="1">
    <source>
        <dbReference type="EMBL" id="QNA42771.1"/>
    </source>
</evidence>
<dbReference type="RefSeq" id="WP_182801037.1">
    <property type="nucleotide sequence ID" value="NZ_CP060007.1"/>
</dbReference>